<dbReference type="RefSeq" id="WP_138644926.1">
    <property type="nucleotide sequence ID" value="NZ_VCKW01000041.1"/>
</dbReference>
<keyword evidence="3" id="KW-0238">DNA-binding</keyword>
<reference evidence="5 6" key="1">
    <citation type="submission" date="2019-05" db="EMBL/GenBank/DDBJ databases">
        <title>Draft genome sequence of Actinomadura sp. 14C53.</title>
        <authorList>
            <person name="Saricaoglu S."/>
            <person name="Isik K."/>
        </authorList>
    </citation>
    <scope>NUCLEOTIDE SEQUENCE [LARGE SCALE GENOMIC DNA]</scope>
    <source>
        <strain evidence="5 6">14C53</strain>
    </source>
</reference>
<dbReference type="Gene3D" id="3.90.220.20">
    <property type="entry name" value="DNA methylase specificity domains"/>
    <property type="match status" value="2"/>
</dbReference>
<proteinExistence type="inferred from homology"/>
<evidence type="ECO:0000256" key="2">
    <source>
        <dbReference type="ARBA" id="ARBA00022747"/>
    </source>
</evidence>
<accession>A0A5C4JF06</accession>
<name>A0A5C4JF06_9ACTN</name>
<dbReference type="InterPro" id="IPR044946">
    <property type="entry name" value="Restrct_endonuc_typeI_TRD_sf"/>
</dbReference>
<dbReference type="InterPro" id="IPR000055">
    <property type="entry name" value="Restrct_endonuc_typeI_TRD"/>
</dbReference>
<keyword evidence="6" id="KW-1185">Reference proteome</keyword>
<dbReference type="EMBL" id="VCKW01000041">
    <property type="protein sequence ID" value="TMR03375.1"/>
    <property type="molecule type" value="Genomic_DNA"/>
</dbReference>
<sequence>MINRHRLGDFAKVIDCEHKTAPASDHAFAYSIGTRAVRNGRISLDRAKPVSEETFNAWTRRAVPKSGDLIFSREAPMGEVGEVPSGAKVCLGQRTVLMQLDTSRIDCRFLKYALMAPASQAWIKSTASGSTVLHLNVADVRRIPLPDVPPLLEQRQIVEALEDHFSRLDAASASLATAKRRVTAWSTALADTTVWQRGWPLRPIGTLLREPMRNGRSDRAAQGNESGLRTVTLTAVTRNRFEEEFTKQTVTPAQQARGLWLEPGDIFVQRANTPELVGTAARFEGQPEWAIFPDLLIRLRANEQVIDSRFLVAALRSERAHRSLRSKAKGLAGSMPKIDQAAVASTLVPVPSLEDQCSVIERITTIENGALATLATVETQERRTLNLRRALLAAAFSGRLTGKSSDLDRVRELAGV</sequence>
<evidence type="ECO:0000313" key="5">
    <source>
        <dbReference type="EMBL" id="TMR03375.1"/>
    </source>
</evidence>
<dbReference type="InterPro" id="IPR052021">
    <property type="entry name" value="Type-I_RS_S_subunit"/>
</dbReference>
<feature type="domain" description="Type I restriction modification DNA specificity" evidence="4">
    <location>
        <begin position="6"/>
        <end position="166"/>
    </location>
</feature>
<evidence type="ECO:0000259" key="4">
    <source>
        <dbReference type="Pfam" id="PF01420"/>
    </source>
</evidence>
<dbReference type="PANTHER" id="PTHR30408">
    <property type="entry name" value="TYPE-1 RESTRICTION ENZYME ECOKI SPECIFICITY PROTEIN"/>
    <property type="match status" value="1"/>
</dbReference>
<dbReference type="SUPFAM" id="SSF116734">
    <property type="entry name" value="DNA methylase specificity domain"/>
    <property type="match status" value="2"/>
</dbReference>
<evidence type="ECO:0000256" key="1">
    <source>
        <dbReference type="ARBA" id="ARBA00010923"/>
    </source>
</evidence>
<dbReference type="AlphaFoldDB" id="A0A5C4JF06"/>
<comment type="caution">
    <text evidence="5">The sequence shown here is derived from an EMBL/GenBank/DDBJ whole genome shotgun (WGS) entry which is preliminary data.</text>
</comment>
<dbReference type="OrthoDB" id="3197085at2"/>
<dbReference type="GO" id="GO:0009307">
    <property type="term" value="P:DNA restriction-modification system"/>
    <property type="evidence" value="ECO:0007669"/>
    <property type="project" value="UniProtKB-KW"/>
</dbReference>
<protein>
    <recommendedName>
        <fullName evidence="4">Type I restriction modification DNA specificity domain-containing protein</fullName>
    </recommendedName>
</protein>
<dbReference type="Proteomes" id="UP000309174">
    <property type="component" value="Unassembled WGS sequence"/>
</dbReference>
<dbReference type="GO" id="GO:0003677">
    <property type="term" value="F:DNA binding"/>
    <property type="evidence" value="ECO:0007669"/>
    <property type="project" value="UniProtKB-KW"/>
</dbReference>
<comment type="similarity">
    <text evidence="1">Belongs to the type-I restriction system S methylase family.</text>
</comment>
<keyword evidence="2" id="KW-0680">Restriction system</keyword>
<evidence type="ECO:0000256" key="3">
    <source>
        <dbReference type="ARBA" id="ARBA00023125"/>
    </source>
</evidence>
<gene>
    <name evidence="5" type="ORF">ETD83_10730</name>
</gene>
<organism evidence="5 6">
    <name type="scientific">Actinomadura soli</name>
    <dbReference type="NCBI Taxonomy" id="2508997"/>
    <lineage>
        <taxon>Bacteria</taxon>
        <taxon>Bacillati</taxon>
        <taxon>Actinomycetota</taxon>
        <taxon>Actinomycetes</taxon>
        <taxon>Streptosporangiales</taxon>
        <taxon>Thermomonosporaceae</taxon>
        <taxon>Actinomadura</taxon>
    </lineage>
</organism>
<evidence type="ECO:0000313" key="6">
    <source>
        <dbReference type="Proteomes" id="UP000309174"/>
    </source>
</evidence>
<dbReference type="PANTHER" id="PTHR30408:SF12">
    <property type="entry name" value="TYPE I RESTRICTION ENZYME MJAVIII SPECIFICITY SUBUNIT"/>
    <property type="match status" value="1"/>
</dbReference>
<dbReference type="Pfam" id="PF01420">
    <property type="entry name" value="Methylase_S"/>
    <property type="match status" value="1"/>
</dbReference>